<dbReference type="EMBL" id="CP060414">
    <property type="protein sequence ID" value="QNT59121.1"/>
    <property type="molecule type" value="Genomic_DNA"/>
</dbReference>
<gene>
    <name evidence="3" type="primary">fimV</name>
    <name evidence="3" type="ORF">H7A79_1464</name>
</gene>
<feature type="compositionally biased region" description="Basic and acidic residues" evidence="1">
    <location>
        <begin position="419"/>
        <end position="429"/>
    </location>
</feature>
<dbReference type="InterPro" id="IPR020012">
    <property type="entry name" value="LysM_FimV"/>
</dbReference>
<feature type="compositionally biased region" description="Low complexity" evidence="1">
    <location>
        <begin position="299"/>
        <end position="366"/>
    </location>
</feature>
<feature type="compositionally biased region" description="Basic and acidic residues" evidence="1">
    <location>
        <begin position="185"/>
        <end position="214"/>
    </location>
</feature>
<dbReference type="InterPro" id="IPR020011">
    <property type="entry name" value="FimV_C"/>
</dbReference>
<proteinExistence type="predicted"/>
<feature type="region of interest" description="Disordered" evidence="1">
    <location>
        <begin position="673"/>
        <end position="692"/>
    </location>
</feature>
<keyword evidence="4" id="KW-1185">Reference proteome</keyword>
<evidence type="ECO:0000259" key="2">
    <source>
        <dbReference type="PROSITE" id="PS51782"/>
    </source>
</evidence>
<feature type="compositionally biased region" description="Polar residues" evidence="1">
    <location>
        <begin position="140"/>
        <end position="152"/>
    </location>
</feature>
<evidence type="ECO:0000313" key="4">
    <source>
        <dbReference type="Proteomes" id="UP000516412"/>
    </source>
</evidence>
<organism evidence="3 4">
    <name type="scientific">Neisseria musculi</name>
    <dbReference type="NCBI Taxonomy" id="1815583"/>
    <lineage>
        <taxon>Bacteria</taxon>
        <taxon>Pseudomonadati</taxon>
        <taxon>Pseudomonadota</taxon>
        <taxon>Betaproteobacteria</taxon>
        <taxon>Neisseriales</taxon>
        <taxon>Neisseriaceae</taxon>
        <taxon>Neisseria</taxon>
    </lineage>
</organism>
<protein>
    <submittedName>
        <fullName evidence="3">FimV N-terminal domain</fullName>
    </submittedName>
</protein>
<dbReference type="NCBIfam" id="TIGR03504">
    <property type="entry name" value="FimV_Cterm"/>
    <property type="match status" value="1"/>
</dbReference>
<name>A0A7H1MBV6_9NEIS</name>
<feature type="compositionally biased region" description="Polar residues" evidence="1">
    <location>
        <begin position="409"/>
        <end position="418"/>
    </location>
</feature>
<accession>A0A7H1MBV6</accession>
<feature type="compositionally biased region" description="Polar residues" evidence="1">
    <location>
        <begin position="285"/>
        <end position="298"/>
    </location>
</feature>
<feature type="region of interest" description="Disordered" evidence="1">
    <location>
        <begin position="135"/>
        <end position="221"/>
    </location>
</feature>
<dbReference type="AlphaFoldDB" id="A0A7H1MBV6"/>
<evidence type="ECO:0000313" key="3">
    <source>
        <dbReference type="EMBL" id="QNT59121.1"/>
    </source>
</evidence>
<feature type="region of interest" description="Disordered" evidence="1">
    <location>
        <begin position="406"/>
        <end position="477"/>
    </location>
</feature>
<feature type="domain" description="LysM" evidence="2">
    <location>
        <begin position="217"/>
        <end position="272"/>
    </location>
</feature>
<sequence length="806" mass="86088">MLPINISLFTGSSAAYSNRGHNLKNNHKIKLIAASLALTTSFSAVGGLGGLNVQSNLGEPFSGTVTVTGEEARILLNGGHASLSDGNLRASVRKSGNNAVINIRSGAPVNNPVLVFQVGVGSQSRQYTAIIDPADYPAESSGSTGVQPENSVQTAQTQTDETAARAEISTSAATKAKLKAQKTQEQTRKEQQKAAAAERGKLREQAVAERKSEPPRGNYKVTRGETLTSIASQIRPAGLSIRDTIAAIMTANPEIFPTRNANQILAGRVLNIPSPEELKRLAKQPTPTLKEQAGQASQPTEASAPIETAAASAPVSLPSTDSTTATASAPQASEPAIATIDSVVSEPSTSAESTTSASMAATAQPTEPASEENSSLWRWLLFSGLGAIALWLLLKLISKKKATAGGITESGNDSIVTDSHTDTDGEYKAPDPAPETENRTEQPKTYPNDEAKSSVETIPAATTTAAATQSKAEDDSLDMEDDFDDIFFSETETAPVEKTEGNFNLDLGSIDREQAGIVSGALTQDEETQKREYADWDNIESTESVYEPETESEYQHVAVEFNAGEDVTENQKATTATEHESIDSVIETVETTVLDTPLQVSDDIVTDQTADNKEQRLAPIETITVPELEVETAGIDALPRADKTDTPILEAQLETTTEQLSSSVEVAENNQPETIHASGSAFSPTKAEQPESYTRESAWAAVSLQENGFTYQDEEDFDNTVNLSTDDEETIEWESISVEDSSRSDDVFISESVGMTAPLEAKYELAQMYVEIGDPEAAKETLQELLEESSGIILEKAKTMLAELDK</sequence>
<reference evidence="3" key="1">
    <citation type="submission" date="2024-06" db="EMBL/GenBank/DDBJ databases">
        <title>Complete Genome Sequence of mouse commensal type strain Neisseria musculi.</title>
        <authorList>
            <person name="Thapa E."/>
            <person name="Aluvathingal J."/>
            <person name="Nadendla S."/>
            <person name="Mehta A."/>
            <person name="Tettelin H."/>
            <person name="Weyand N.J."/>
        </authorList>
    </citation>
    <scope>NUCLEOTIDE SEQUENCE</scope>
    <source>
        <strain evidence="3">NW831</strain>
    </source>
</reference>
<dbReference type="NCBIfam" id="TIGR03505">
    <property type="entry name" value="FimV_core"/>
    <property type="match status" value="1"/>
</dbReference>
<dbReference type="CDD" id="cd00118">
    <property type="entry name" value="LysM"/>
    <property type="match status" value="1"/>
</dbReference>
<feature type="region of interest" description="Disordered" evidence="1">
    <location>
        <begin position="285"/>
        <end position="369"/>
    </location>
</feature>
<dbReference type="Proteomes" id="UP000516412">
    <property type="component" value="Chromosome"/>
</dbReference>
<dbReference type="PROSITE" id="PS51782">
    <property type="entry name" value="LYSM"/>
    <property type="match status" value="1"/>
</dbReference>
<dbReference type="KEGG" id="nmus:H7A79_1464"/>
<dbReference type="Gene3D" id="3.10.350.10">
    <property type="entry name" value="LysM domain"/>
    <property type="match status" value="1"/>
</dbReference>
<evidence type="ECO:0000256" key="1">
    <source>
        <dbReference type="SAM" id="MobiDB-lite"/>
    </source>
</evidence>
<dbReference type="InterPro" id="IPR036779">
    <property type="entry name" value="LysM_dom_sf"/>
</dbReference>
<dbReference type="InterPro" id="IPR038440">
    <property type="entry name" value="FimV_C_sf"/>
</dbReference>
<feature type="compositionally biased region" description="Basic and acidic residues" evidence="1">
    <location>
        <begin position="436"/>
        <end position="453"/>
    </location>
</feature>
<dbReference type="InterPro" id="IPR018392">
    <property type="entry name" value="LysM"/>
</dbReference>
<dbReference type="Gene3D" id="1.20.58.2200">
    <property type="match status" value="1"/>
</dbReference>